<dbReference type="InterPro" id="IPR035669">
    <property type="entry name" value="SGNH_plant_lipase-like"/>
</dbReference>
<dbReference type="EMBL" id="JAEACU010000001">
    <property type="protein sequence ID" value="KAH7546939.1"/>
    <property type="molecule type" value="Genomic_DNA"/>
</dbReference>
<dbReference type="InterPro" id="IPR036514">
    <property type="entry name" value="SGNH_hydro_sf"/>
</dbReference>
<evidence type="ECO:0000313" key="8">
    <source>
        <dbReference type="Proteomes" id="UP000813462"/>
    </source>
</evidence>
<evidence type="ECO:0000256" key="2">
    <source>
        <dbReference type="ARBA" id="ARBA00012418"/>
    </source>
</evidence>
<gene>
    <name evidence="7" type="ORF">FEM48_Zijuj01G0253900</name>
</gene>
<name>A0A978W4Q5_ZIZJJ</name>
<evidence type="ECO:0000256" key="3">
    <source>
        <dbReference type="ARBA" id="ARBA00022729"/>
    </source>
</evidence>
<accession>A0A978W4Q5</accession>
<feature type="transmembrane region" description="Helical" evidence="5">
    <location>
        <begin position="86"/>
        <end position="104"/>
    </location>
</feature>
<proteinExistence type="inferred from homology"/>
<keyword evidence="5" id="KW-1133">Transmembrane helix</keyword>
<evidence type="ECO:0000313" key="7">
    <source>
        <dbReference type="EMBL" id="KAH7546939.1"/>
    </source>
</evidence>
<keyword evidence="4" id="KW-0862">Zinc</keyword>
<dbReference type="PANTHER" id="PTHR45966:SF34">
    <property type="entry name" value="GDSL-LIKE LIPASE_ACYLHYDROLASE"/>
    <property type="match status" value="1"/>
</dbReference>
<dbReference type="PANTHER" id="PTHR45966">
    <property type="entry name" value="GDSL-LIKE LIPASE/ACYLHYDROLASE"/>
    <property type="match status" value="1"/>
</dbReference>
<keyword evidence="5" id="KW-0472">Membrane</keyword>
<dbReference type="GO" id="GO:0006351">
    <property type="term" value="P:DNA-templated transcription"/>
    <property type="evidence" value="ECO:0007669"/>
    <property type="project" value="InterPro"/>
</dbReference>
<dbReference type="EC" id="2.7.7.6" evidence="2"/>
<comment type="caution">
    <text evidence="7">The sequence shown here is derived from an EMBL/GenBank/DDBJ whole genome shotgun (WGS) entry which is preliminary data.</text>
</comment>
<dbReference type="GO" id="GO:0016298">
    <property type="term" value="F:lipase activity"/>
    <property type="evidence" value="ECO:0007669"/>
    <property type="project" value="TreeGrafter"/>
</dbReference>
<keyword evidence="3" id="KW-0732">Signal</keyword>
<protein>
    <recommendedName>
        <fullName evidence="2">DNA-directed RNA polymerase</fullName>
        <ecNumber evidence="2">2.7.7.6</ecNumber>
    </recommendedName>
</protein>
<dbReference type="GO" id="GO:0003899">
    <property type="term" value="F:DNA-directed RNA polymerase activity"/>
    <property type="evidence" value="ECO:0007669"/>
    <property type="project" value="UniProtKB-EC"/>
</dbReference>
<dbReference type="SUPFAM" id="SSF64484">
    <property type="entry name" value="beta and beta-prime subunits of DNA dependent RNA-polymerase"/>
    <property type="match status" value="1"/>
</dbReference>
<evidence type="ECO:0000259" key="6">
    <source>
        <dbReference type="Pfam" id="PF04998"/>
    </source>
</evidence>
<dbReference type="Gene3D" id="3.40.50.1110">
    <property type="entry name" value="SGNH hydrolase"/>
    <property type="match status" value="1"/>
</dbReference>
<dbReference type="Proteomes" id="UP000813462">
    <property type="component" value="Unassembled WGS sequence"/>
</dbReference>
<sequence length="455" mass="51568">MKTDGRNTKTNHASEVHQRLRIEAVRACIIDEIEDTMKSHGMSIDKRHMMLLTDVMTYNLYYAMPRTQDRPPEPDYQRSRIDSFPVMAKLNFYLSIFVFCISVFNIQTKCFDERPWLYKNHTALFIFGDSSFDAGNNNYINTSFGKANFWPYGETFFDYPTGRFCDGRLVSDFIAEYAKLPFIPPYLQPGNKLFIYGVNFASAGAGALVETGKGSVIDLQTQLGYFKNVSRALREELGDAEAEALLSRAVYLFSVGSNDYSFPFETNSSVLYTYSVEQYVGQVIGNITQVIKEIYEVGGRKFGFPSLGSIECAPFARRMVPAGENKCFEPITPYVELHNIEISKLLQKLQSDFKGVKYSIPEFHALEEEFINYPSKYGFKEGKVACCGSGPYRGILSCGGRRGVAEFYLCDNLSDYVFFDSAHPTERANEMLAHLAWRGEPNVTGPYNLAALFEF</sequence>
<evidence type="ECO:0000256" key="1">
    <source>
        <dbReference type="ARBA" id="ARBA00008668"/>
    </source>
</evidence>
<comment type="similarity">
    <text evidence="1">Belongs to the 'GDSL' lipolytic enzyme family.</text>
</comment>
<dbReference type="Pfam" id="PF04998">
    <property type="entry name" value="RNA_pol_Rpb1_5"/>
    <property type="match status" value="1"/>
</dbReference>
<evidence type="ECO:0000256" key="4">
    <source>
        <dbReference type="ARBA" id="ARBA00022833"/>
    </source>
</evidence>
<dbReference type="InterPro" id="IPR001087">
    <property type="entry name" value="GDSL"/>
</dbReference>
<dbReference type="InterPro" id="IPR044552">
    <property type="entry name" value="GLIP1-5/GLL25"/>
</dbReference>
<keyword evidence="5" id="KW-0812">Transmembrane</keyword>
<dbReference type="GO" id="GO:0003677">
    <property type="term" value="F:DNA binding"/>
    <property type="evidence" value="ECO:0007669"/>
    <property type="project" value="InterPro"/>
</dbReference>
<feature type="domain" description="RNA polymerase Rpb1" evidence="6">
    <location>
        <begin position="6"/>
        <end position="63"/>
    </location>
</feature>
<dbReference type="AlphaFoldDB" id="A0A978W4Q5"/>
<evidence type="ECO:0000256" key="5">
    <source>
        <dbReference type="SAM" id="Phobius"/>
    </source>
</evidence>
<reference evidence="7" key="1">
    <citation type="journal article" date="2021" name="Front. Plant Sci.">
        <title>Chromosome-Scale Genome Assembly for Chinese Sour Jujube and Insights Into Its Genome Evolution and Domestication Signature.</title>
        <authorList>
            <person name="Shen L.-Y."/>
            <person name="Luo H."/>
            <person name="Wang X.-L."/>
            <person name="Wang X.-M."/>
            <person name="Qiu X.-J."/>
            <person name="Liu H."/>
            <person name="Zhou S.-S."/>
            <person name="Jia K.-H."/>
            <person name="Nie S."/>
            <person name="Bao Y.-T."/>
            <person name="Zhang R.-G."/>
            <person name="Yun Q.-Z."/>
            <person name="Chai Y.-H."/>
            <person name="Lu J.-Y."/>
            <person name="Li Y."/>
            <person name="Zhao S.-W."/>
            <person name="Mao J.-F."/>
            <person name="Jia S.-G."/>
            <person name="Mao Y.-M."/>
        </authorList>
    </citation>
    <scope>NUCLEOTIDE SEQUENCE</scope>
    <source>
        <strain evidence="7">AT0</strain>
        <tissue evidence="7">Leaf</tissue>
    </source>
</reference>
<dbReference type="CDD" id="cd01837">
    <property type="entry name" value="SGNH_plant_lipase_like"/>
    <property type="match status" value="1"/>
</dbReference>
<organism evidence="7 8">
    <name type="scientific">Ziziphus jujuba var. spinosa</name>
    <dbReference type="NCBI Taxonomy" id="714518"/>
    <lineage>
        <taxon>Eukaryota</taxon>
        <taxon>Viridiplantae</taxon>
        <taxon>Streptophyta</taxon>
        <taxon>Embryophyta</taxon>
        <taxon>Tracheophyta</taxon>
        <taxon>Spermatophyta</taxon>
        <taxon>Magnoliopsida</taxon>
        <taxon>eudicotyledons</taxon>
        <taxon>Gunneridae</taxon>
        <taxon>Pentapetalae</taxon>
        <taxon>rosids</taxon>
        <taxon>fabids</taxon>
        <taxon>Rosales</taxon>
        <taxon>Rhamnaceae</taxon>
        <taxon>Paliureae</taxon>
        <taxon>Ziziphus</taxon>
    </lineage>
</organism>
<dbReference type="InterPro" id="IPR007081">
    <property type="entry name" value="RNA_pol_Rpb1_5"/>
</dbReference>
<dbReference type="Pfam" id="PF00657">
    <property type="entry name" value="Lipase_GDSL"/>
    <property type="match status" value="1"/>
</dbReference>